<evidence type="ECO:0000256" key="3">
    <source>
        <dbReference type="ARBA" id="ARBA00022679"/>
    </source>
</evidence>
<feature type="binding site" evidence="6">
    <location>
        <position position="256"/>
    </location>
    <ligand>
        <name>alpha-maltose 1-phosphate</name>
        <dbReference type="ChEBI" id="CHEBI:63576"/>
    </ligand>
</feature>
<evidence type="ECO:0000256" key="6">
    <source>
        <dbReference type="HAMAP-Rule" id="MF_02124"/>
    </source>
</evidence>
<keyword evidence="3 6" id="KW-0808">Transferase</keyword>
<accession>A0AAE9Y772</accession>
<dbReference type="HAMAP" id="MF_02124">
    <property type="entry name" value="GlgE"/>
    <property type="match status" value="1"/>
</dbReference>
<sequence length="650" mass="71785">MPGPANTTMPPRIVIQHPTPLVDCGRYPSKATVGRTVEVGADIFRDGHEVLRAVVRWQGPGADSWEESPLRAVDAEVKGVRWEGAFPVDRPGRWTWTVDAWADDLASWRVEVERKVAAGQTDLGGELSEGALLLAAAADRARTAGARADADALGAAATTTGDASAPDRARVAAALGADAVAASDRHPDRSRVARLDPVVEVDVDPVRAAFGSWYELFPRSWGGFDGVTAQLPALAELGFDVVYLPPVHPIGVTNRKGRNNRTEAGPDDPGSPWAVGGAEGGHTALHPDLGDEAAFDRMVAEARRLDLDIALDFAIQCSADHPWLTEHPEWFQRRPDGTLKYAENPPKKYQDIYNVDFDCDDWQGLWEALRDVVLHWVDRGIRVFRVDNPHTKPVPFWEWLIHTVRAEHPDVVFLAEAFTHRAMMRTLAKAGFNQSYTYFTWKHSRWELTEYLGELAHGEERHYFRPNMFVNTPDILTAELAEGGPATFVSRLVLAATLSPSYGIYSGYEHFERTPVVPGSEEYLDSEKYEAKERALDGPLLPLVGRLNHIRRSEPALQVLEGLTFLDTENDAIIAYAKQHGSSTVITAVSLDPDHVQEGVVVVPAELGLPPSFTATDLLSEQSWTWRLGRNYVRLVPFDAPAHVLRVDVA</sequence>
<dbReference type="InterPro" id="IPR013780">
    <property type="entry name" value="Glyco_hydro_b"/>
</dbReference>
<feature type="domain" description="Glycosyl hydrolase family 13 catalytic" evidence="8">
    <location>
        <begin position="211"/>
        <end position="551"/>
    </location>
</feature>
<dbReference type="Gene3D" id="3.20.20.80">
    <property type="entry name" value="Glycosidases"/>
    <property type="match status" value="1"/>
</dbReference>
<dbReference type="PANTHER" id="PTHR47786">
    <property type="entry name" value="ALPHA-1,4-GLUCAN:MALTOSE-1-PHOSPHATE MALTOSYLTRANSFERASE"/>
    <property type="match status" value="1"/>
</dbReference>
<dbReference type="GO" id="GO:0004553">
    <property type="term" value="F:hydrolase activity, hydrolyzing O-glycosyl compounds"/>
    <property type="evidence" value="ECO:0007669"/>
    <property type="project" value="InterPro"/>
</dbReference>
<feature type="binding site" evidence="6">
    <location>
        <position position="388"/>
    </location>
    <ligand>
        <name>alpha-maltose 1-phosphate</name>
        <dbReference type="ChEBI" id="CHEBI:63576"/>
    </ligand>
</feature>
<dbReference type="Pfam" id="PF21702">
    <property type="entry name" value="GLGE_C"/>
    <property type="match status" value="1"/>
</dbReference>
<dbReference type="GO" id="GO:0030979">
    <property type="term" value="P:alpha-glucan biosynthetic process"/>
    <property type="evidence" value="ECO:0007669"/>
    <property type="project" value="UniProtKB-UniRule"/>
</dbReference>
<keyword evidence="2 6" id="KW-0328">Glycosyltransferase</keyword>
<gene>
    <name evidence="6" type="primary">glgE</name>
    <name evidence="9" type="ORF">PO878_05580</name>
</gene>
<feature type="binding site" evidence="6">
    <location>
        <begin position="528"/>
        <end position="529"/>
    </location>
    <ligand>
        <name>alpha-maltose 1-phosphate</name>
        <dbReference type="ChEBI" id="CHEBI:63576"/>
    </ligand>
</feature>
<dbReference type="GO" id="GO:0016758">
    <property type="term" value="F:hexosyltransferase activity"/>
    <property type="evidence" value="ECO:0007669"/>
    <property type="project" value="UniProtKB-UniRule"/>
</dbReference>
<feature type="active site" description="Proton donor" evidence="6">
    <location>
        <position position="416"/>
    </location>
</feature>
<evidence type="ECO:0000259" key="8">
    <source>
        <dbReference type="SMART" id="SM00642"/>
    </source>
</evidence>
<dbReference type="EMBL" id="CP116942">
    <property type="protein sequence ID" value="WCO68195.1"/>
    <property type="molecule type" value="Genomic_DNA"/>
</dbReference>
<dbReference type="KEGG" id="ima:PO878_05580"/>
<dbReference type="RefSeq" id="WP_272737712.1">
    <property type="nucleotide sequence ID" value="NZ_CP116942.1"/>
</dbReference>
<comment type="catalytic activity">
    <reaction evidence="5 6">
        <text>alpha-maltose 1-phosphate + [(1-&gt;4)-alpha-D-glucosyl](n) = [(1-&gt;4)-alpha-D-glucosyl](n+2) + phosphate</text>
        <dbReference type="Rhea" id="RHEA:42692"/>
        <dbReference type="Rhea" id="RHEA-COMP:9584"/>
        <dbReference type="Rhea" id="RHEA-COMP:10183"/>
        <dbReference type="ChEBI" id="CHEBI:15444"/>
        <dbReference type="ChEBI" id="CHEBI:43474"/>
        <dbReference type="ChEBI" id="CHEBI:63576"/>
        <dbReference type="EC" id="2.4.99.16"/>
    </reaction>
</comment>
<dbReference type="Gene3D" id="2.60.40.10">
    <property type="entry name" value="Immunoglobulins"/>
    <property type="match status" value="1"/>
</dbReference>
<feature type="binding site" evidence="6">
    <location>
        <position position="351"/>
    </location>
    <ligand>
        <name>alpha-maltose 1-phosphate</name>
        <dbReference type="ChEBI" id="CHEBI:63576"/>
    </ligand>
</feature>
<dbReference type="Proteomes" id="UP001216390">
    <property type="component" value="Chromosome"/>
</dbReference>
<dbReference type="AlphaFoldDB" id="A0AAE9Y772"/>
<keyword evidence="10" id="KW-1185">Reference proteome</keyword>
<evidence type="ECO:0000256" key="1">
    <source>
        <dbReference type="ARBA" id="ARBA00011738"/>
    </source>
</evidence>
<evidence type="ECO:0000256" key="7">
    <source>
        <dbReference type="SAM" id="MobiDB-lite"/>
    </source>
</evidence>
<organism evidence="9 10">
    <name type="scientific">Iamia majanohamensis</name>
    <dbReference type="NCBI Taxonomy" id="467976"/>
    <lineage>
        <taxon>Bacteria</taxon>
        <taxon>Bacillati</taxon>
        <taxon>Actinomycetota</taxon>
        <taxon>Acidimicrobiia</taxon>
        <taxon>Acidimicrobiales</taxon>
        <taxon>Iamiaceae</taxon>
        <taxon>Iamia</taxon>
    </lineage>
</organism>
<dbReference type="Pfam" id="PF00128">
    <property type="entry name" value="Alpha-amylase"/>
    <property type="match status" value="1"/>
</dbReference>
<comment type="similarity">
    <text evidence="6">Belongs to the glycosyl hydrolase 13 family. GlgE subfamily.</text>
</comment>
<dbReference type="InterPro" id="IPR026585">
    <property type="entry name" value="GlgE"/>
</dbReference>
<feature type="region of interest" description="Disordered" evidence="7">
    <location>
        <begin position="253"/>
        <end position="282"/>
    </location>
</feature>
<dbReference type="InterPro" id="IPR049171">
    <property type="entry name" value="GLGE_C"/>
</dbReference>
<name>A0AAE9Y772_9ACTN</name>
<evidence type="ECO:0000313" key="9">
    <source>
        <dbReference type="EMBL" id="WCO68195.1"/>
    </source>
</evidence>
<feature type="binding site" evidence="6">
    <location>
        <position position="316"/>
    </location>
    <ligand>
        <name>alpha-maltose 1-phosphate</name>
        <dbReference type="ChEBI" id="CHEBI:63576"/>
    </ligand>
</feature>
<dbReference type="EC" id="2.4.99.16" evidence="6"/>
<comment type="subunit">
    <text evidence="1 6">Homodimer.</text>
</comment>
<dbReference type="InterPro" id="IPR006047">
    <property type="entry name" value="GH13_cat_dom"/>
</dbReference>
<evidence type="ECO:0000256" key="5">
    <source>
        <dbReference type="ARBA" id="ARBA00048735"/>
    </source>
</evidence>
<dbReference type="SUPFAM" id="SSF51445">
    <property type="entry name" value="(Trans)glycosidases"/>
    <property type="match status" value="1"/>
</dbReference>
<evidence type="ECO:0000256" key="4">
    <source>
        <dbReference type="ARBA" id="ARBA00023277"/>
    </source>
</evidence>
<evidence type="ECO:0000256" key="2">
    <source>
        <dbReference type="ARBA" id="ARBA00022676"/>
    </source>
</evidence>
<comment type="function">
    <text evidence="6">Maltosyltransferase that uses maltose 1-phosphate (M1P) as the sugar donor to elongate linear or branched alpha-(1-&gt;4)-glucans. Is involved in a branched alpha-glucan biosynthetic pathway from trehalose, together with TreS, Mak and GlgB.</text>
</comment>
<feature type="active site" description="Nucleophile" evidence="6">
    <location>
        <position position="387"/>
    </location>
</feature>
<dbReference type="PANTHER" id="PTHR47786:SF2">
    <property type="entry name" value="GLYCOSYL HYDROLASE FAMILY 13 CATALYTIC DOMAIN-CONTAINING PROTEIN"/>
    <property type="match status" value="1"/>
</dbReference>
<dbReference type="InterPro" id="IPR013783">
    <property type="entry name" value="Ig-like_fold"/>
</dbReference>
<reference evidence="9" key="1">
    <citation type="submission" date="2023-01" db="EMBL/GenBank/DDBJ databases">
        <title>The diversity of Class Acidimicrobiia in South China Sea sediment environments and the proposal of Iamia marina sp. nov., a novel species of the genus Iamia.</title>
        <authorList>
            <person name="He Y."/>
            <person name="Tian X."/>
        </authorList>
    </citation>
    <scope>NUCLEOTIDE SEQUENCE</scope>
    <source>
        <strain evidence="9">DSM 19957</strain>
    </source>
</reference>
<protein>
    <recommendedName>
        <fullName evidence="6">Alpha-1,4-glucan:maltose-1-phosphate maltosyltransferase</fullName>
        <shortName evidence="6">GMPMT</shortName>
        <ecNumber evidence="6">2.4.99.16</ecNumber>
    </recommendedName>
    <alternativeName>
        <fullName evidence="6">(1-&gt;4)-alpha-D-glucan:maltose-1-phosphate alpha-D-maltosyltransferase</fullName>
    </alternativeName>
</protein>
<dbReference type="Gene3D" id="2.60.40.1180">
    <property type="entry name" value="Golgi alpha-mannosidase II"/>
    <property type="match status" value="1"/>
</dbReference>
<proteinExistence type="inferred from homology"/>
<dbReference type="Pfam" id="PF11896">
    <property type="entry name" value="GlgE_dom_N_S"/>
    <property type="match status" value="1"/>
</dbReference>
<dbReference type="Gene3D" id="1.20.58.80">
    <property type="entry name" value="Phosphotransferase system, lactose/cellobiose-type IIA subunit"/>
    <property type="match status" value="1"/>
</dbReference>
<dbReference type="SMART" id="SM00642">
    <property type="entry name" value="Aamy"/>
    <property type="match status" value="1"/>
</dbReference>
<feature type="site" description="Transition state stabilizer" evidence="6">
    <location>
        <position position="474"/>
    </location>
</feature>
<keyword evidence="4 6" id="KW-0119">Carbohydrate metabolism</keyword>
<dbReference type="InterPro" id="IPR021828">
    <property type="entry name" value="GlgE_dom_N/S"/>
</dbReference>
<evidence type="ECO:0000313" key="10">
    <source>
        <dbReference type="Proteomes" id="UP001216390"/>
    </source>
</evidence>
<dbReference type="CDD" id="cd11344">
    <property type="entry name" value="AmyAc_GlgE_like"/>
    <property type="match status" value="1"/>
</dbReference>
<dbReference type="InterPro" id="IPR017853">
    <property type="entry name" value="GH"/>
</dbReference>